<dbReference type="FunFam" id="3.40.50.720:FF:000084">
    <property type="entry name" value="Short-chain dehydrogenase reductase"/>
    <property type="match status" value="1"/>
</dbReference>
<protein>
    <submittedName>
        <fullName evidence="2">2,5-dichloro-2,5-cyclohexadiene-1,4-diol dehydrogenase</fullName>
    </submittedName>
</protein>
<comment type="similarity">
    <text evidence="1">Belongs to the short-chain dehydrogenases/reductases (SDR) family.</text>
</comment>
<dbReference type="SUPFAM" id="SSF51735">
    <property type="entry name" value="NAD(P)-binding Rossmann-fold domains"/>
    <property type="match status" value="1"/>
</dbReference>
<dbReference type="GO" id="GO:0016616">
    <property type="term" value="F:oxidoreductase activity, acting on the CH-OH group of donors, NAD or NADP as acceptor"/>
    <property type="evidence" value="ECO:0007669"/>
    <property type="project" value="TreeGrafter"/>
</dbReference>
<evidence type="ECO:0000313" key="2">
    <source>
        <dbReference type="EMBL" id="BAB54458.1"/>
    </source>
</evidence>
<evidence type="ECO:0000313" key="3">
    <source>
        <dbReference type="Proteomes" id="UP000000552"/>
    </source>
</evidence>
<accession>Q982J8</accession>
<name>Q982J8_RHILO</name>
<organism evidence="2 3">
    <name type="scientific">Mesorhizobium japonicum (strain LMG 29417 / CECT 9101 / MAFF 303099)</name>
    <name type="common">Mesorhizobium loti (strain MAFF 303099)</name>
    <dbReference type="NCBI Taxonomy" id="266835"/>
    <lineage>
        <taxon>Bacteria</taxon>
        <taxon>Pseudomonadati</taxon>
        <taxon>Pseudomonadota</taxon>
        <taxon>Alphaproteobacteria</taxon>
        <taxon>Hyphomicrobiales</taxon>
        <taxon>Phyllobacteriaceae</taxon>
        <taxon>Mesorhizobium</taxon>
    </lineage>
</organism>
<dbReference type="HOGENOM" id="CLU_010194_1_0_5"/>
<dbReference type="Proteomes" id="UP000000552">
    <property type="component" value="Plasmid pMLa"/>
</dbReference>
<dbReference type="Gene3D" id="3.40.50.720">
    <property type="entry name" value="NAD(P)-binding Rossmann-like Domain"/>
    <property type="match status" value="1"/>
</dbReference>
<dbReference type="AlphaFoldDB" id="Q982J8"/>
<dbReference type="PRINTS" id="PR00080">
    <property type="entry name" value="SDRFAMILY"/>
</dbReference>
<dbReference type="InterPro" id="IPR020904">
    <property type="entry name" value="Sc_DH/Rdtase_CS"/>
</dbReference>
<dbReference type="KEGG" id="mlo:mlr9033"/>
<dbReference type="EMBL" id="BA000013">
    <property type="protein sequence ID" value="BAB54458.1"/>
    <property type="molecule type" value="Genomic_DNA"/>
</dbReference>
<dbReference type="PANTHER" id="PTHR42760">
    <property type="entry name" value="SHORT-CHAIN DEHYDROGENASES/REDUCTASES FAMILY MEMBER"/>
    <property type="match status" value="1"/>
</dbReference>
<gene>
    <name evidence="2" type="ordered locus">mlr9033</name>
</gene>
<evidence type="ECO:0000256" key="1">
    <source>
        <dbReference type="ARBA" id="ARBA00006484"/>
    </source>
</evidence>
<dbReference type="Pfam" id="PF13561">
    <property type="entry name" value="adh_short_C2"/>
    <property type="match status" value="1"/>
</dbReference>
<proteinExistence type="inferred from homology"/>
<dbReference type="PROSITE" id="PS00061">
    <property type="entry name" value="ADH_SHORT"/>
    <property type="match status" value="1"/>
</dbReference>
<geneLocation type="plasmid" evidence="2 3">
    <name>pMLa</name>
</geneLocation>
<dbReference type="PRINTS" id="PR00081">
    <property type="entry name" value="GDHRDH"/>
</dbReference>
<keyword evidence="2" id="KW-0614">Plasmid</keyword>
<dbReference type="PATRIC" id="fig|266835.9.peg.6880"/>
<dbReference type="CDD" id="cd05233">
    <property type="entry name" value="SDR_c"/>
    <property type="match status" value="1"/>
</dbReference>
<sequence>MTALKDKRAIITAGASGIGRVVTKKMIAAGAKVAVCDVDEDAVNSFAAENPDSTAVVCDVADPTKVPEAIETMLKGLGGGTDILFNNAGIAGPTAAIEDISPEEWGRTLDVNLTAQYLFIRGVMAGMKAQRSGVILNMSSAAGRLGMPMRTPYAAAKWAVIGLTQSLAMEVGKFGIRVNAILPGSVRGPRMERVMAARAKLTGRPLAEIEAEEVATMSLGRMIEPEEIADLAIFVSSDAGRSISGQSLGVCGNTEILR</sequence>
<dbReference type="InterPro" id="IPR036291">
    <property type="entry name" value="NAD(P)-bd_dom_sf"/>
</dbReference>
<dbReference type="NCBIfam" id="NF009466">
    <property type="entry name" value="PRK12826.1-2"/>
    <property type="match status" value="1"/>
</dbReference>
<dbReference type="RefSeq" id="WP_010915905.1">
    <property type="nucleotide sequence ID" value="NC_002679.1"/>
</dbReference>
<reference evidence="2 3" key="1">
    <citation type="journal article" date="2000" name="DNA Res.">
        <title>Complete genome structure of the nitrogen-fixing symbiotic bacterium Mesorhizobium loti.</title>
        <authorList>
            <person name="Kaneko T."/>
            <person name="Nakamura Y."/>
            <person name="Sato S."/>
            <person name="Asamizu E."/>
            <person name="Kato T."/>
            <person name="Sasamoto S."/>
            <person name="Watanabe A."/>
            <person name="Idesawa K."/>
            <person name="Ishikawa A."/>
            <person name="Kawashima K."/>
            <person name="Kimura T."/>
            <person name="Kishida Y."/>
            <person name="Kiyokawa C."/>
            <person name="Kohara M."/>
            <person name="Matsumoto M."/>
            <person name="Matsuno A."/>
            <person name="Mochizuki Y."/>
            <person name="Nakayama S."/>
            <person name="Nakazaki N."/>
            <person name="Shimpo S."/>
            <person name="Sugimoto M."/>
            <person name="Takeuchi C."/>
            <person name="Yamada M."/>
            <person name="Tabata S."/>
        </authorList>
    </citation>
    <scope>NUCLEOTIDE SEQUENCE [LARGE SCALE GENOMIC DNA]</scope>
    <source>
        <strain evidence="3">LMG 29417 / CECT 9101 / MAFF 303099</strain>
        <plasmid evidence="2 3">pMLa</plasmid>
    </source>
</reference>
<dbReference type="InterPro" id="IPR002347">
    <property type="entry name" value="SDR_fam"/>
</dbReference>